<dbReference type="PANTHER" id="PTHR30153">
    <property type="entry name" value="REPLICATIVE DNA HELICASE DNAB"/>
    <property type="match status" value="1"/>
</dbReference>
<feature type="domain" description="SF4 helicase" evidence="13">
    <location>
        <begin position="135"/>
        <end position="394"/>
    </location>
</feature>
<dbReference type="GO" id="GO:0005524">
    <property type="term" value="F:ATP binding"/>
    <property type="evidence" value="ECO:0007669"/>
    <property type="project" value="UniProtKB-UniRule"/>
</dbReference>
<dbReference type="InterPro" id="IPR036185">
    <property type="entry name" value="DNA_heli_DnaB-like_N_sf"/>
</dbReference>
<dbReference type="InterPro" id="IPR007694">
    <property type="entry name" value="DNA_helicase_DnaB-like_C"/>
</dbReference>
<keyword evidence="2 12" id="KW-0639">Primosome</keyword>
<sequence>TRNHCDIFSAMIDLYERREPIDLVTLTAQLKKKGVLDEVGGASYLAELASIVPTAANIVVYSQIVRDHYIKRQLITTSTKVSQSAFDQTTDIRSILDAAEQAVFALSQQQLRQNFMPLKDALGESFDRLEELHRKPGGLRGVPTGYWDLDGKLAGMQDSNLLILASRPGQGKTSLALNIACHVAVKEGLPVGIFSLEMSKEELVDRLLVATSEVDAWKLKTGKLDDSDFDRLQEAMGILADAPLFIDDTPAANILEMRTKARRLQVEKGLNFLIIDYLQLAVGRHLENRVQEVSEISQSLKNLARELKIPVLACSQLSRAVEQRGTKRPQLADLRESGAIEQDADVVMFIWRPDPENIEQVKLDIQKHRNGPTGDIDLIFKADRVKFYSAEKRRARPQVEEPPAVAEL</sequence>
<dbReference type="InterPro" id="IPR007692">
    <property type="entry name" value="DNA_helicase_DnaB"/>
</dbReference>
<dbReference type="GO" id="GO:0016887">
    <property type="term" value="F:ATP hydrolysis activity"/>
    <property type="evidence" value="ECO:0007669"/>
    <property type="project" value="RHEA"/>
</dbReference>
<dbReference type="NCBIfam" id="TIGR00665">
    <property type="entry name" value="DnaB"/>
    <property type="match status" value="1"/>
</dbReference>
<gene>
    <name evidence="14" type="ORF">A3D81_00915</name>
</gene>
<dbReference type="PROSITE" id="PS51199">
    <property type="entry name" value="SF4_HELICASE"/>
    <property type="match status" value="1"/>
</dbReference>
<protein>
    <recommendedName>
        <fullName evidence="11 12">Replicative DNA helicase</fullName>
        <ecNumber evidence="11 12">5.6.2.3</ecNumber>
    </recommendedName>
</protein>
<name>A0A1F5GK24_9BACT</name>
<dbReference type="InterPro" id="IPR016136">
    <property type="entry name" value="DNA_helicase_N/primase_C"/>
</dbReference>
<keyword evidence="7 12" id="KW-0067">ATP-binding</keyword>
<organism evidence="14 15">
    <name type="scientific">Candidatus Curtissbacteria bacterium RIFCSPHIGHO2_02_FULL_40_17</name>
    <dbReference type="NCBI Taxonomy" id="1797715"/>
    <lineage>
        <taxon>Bacteria</taxon>
        <taxon>Candidatus Curtissiibacteriota</taxon>
    </lineage>
</organism>
<dbReference type="Gene3D" id="3.40.50.300">
    <property type="entry name" value="P-loop containing nucleotide triphosphate hydrolases"/>
    <property type="match status" value="1"/>
</dbReference>
<reference evidence="14 15" key="1">
    <citation type="journal article" date="2016" name="Nat. Commun.">
        <title>Thousands of microbial genomes shed light on interconnected biogeochemical processes in an aquifer system.</title>
        <authorList>
            <person name="Anantharaman K."/>
            <person name="Brown C.T."/>
            <person name="Hug L.A."/>
            <person name="Sharon I."/>
            <person name="Castelle C.J."/>
            <person name="Probst A.J."/>
            <person name="Thomas B.C."/>
            <person name="Singh A."/>
            <person name="Wilkins M.J."/>
            <person name="Karaoz U."/>
            <person name="Brodie E.L."/>
            <person name="Williams K.H."/>
            <person name="Hubbard S.S."/>
            <person name="Banfield J.F."/>
        </authorList>
    </citation>
    <scope>NUCLEOTIDE SEQUENCE [LARGE SCALE GENOMIC DNA]</scope>
</reference>
<dbReference type="GO" id="GO:0005829">
    <property type="term" value="C:cytosol"/>
    <property type="evidence" value="ECO:0007669"/>
    <property type="project" value="TreeGrafter"/>
</dbReference>
<evidence type="ECO:0000256" key="11">
    <source>
        <dbReference type="NCBIfam" id="TIGR00665"/>
    </source>
</evidence>
<evidence type="ECO:0000256" key="9">
    <source>
        <dbReference type="ARBA" id="ARBA00023235"/>
    </source>
</evidence>
<evidence type="ECO:0000259" key="13">
    <source>
        <dbReference type="PROSITE" id="PS51199"/>
    </source>
</evidence>
<keyword evidence="6 12" id="KW-0347">Helicase</keyword>
<accession>A0A1F5GK24</accession>
<dbReference type="Proteomes" id="UP000178492">
    <property type="component" value="Unassembled WGS sequence"/>
</dbReference>
<evidence type="ECO:0000256" key="2">
    <source>
        <dbReference type="ARBA" id="ARBA00022515"/>
    </source>
</evidence>
<dbReference type="GO" id="GO:0006269">
    <property type="term" value="P:DNA replication, synthesis of primer"/>
    <property type="evidence" value="ECO:0007669"/>
    <property type="project" value="UniProtKB-UniRule"/>
</dbReference>
<dbReference type="InterPro" id="IPR027417">
    <property type="entry name" value="P-loop_NTPase"/>
</dbReference>
<evidence type="ECO:0000256" key="5">
    <source>
        <dbReference type="ARBA" id="ARBA00022801"/>
    </source>
</evidence>
<evidence type="ECO:0000256" key="3">
    <source>
        <dbReference type="ARBA" id="ARBA00022705"/>
    </source>
</evidence>
<dbReference type="CDD" id="cd00984">
    <property type="entry name" value="DnaB_C"/>
    <property type="match status" value="1"/>
</dbReference>
<dbReference type="EC" id="5.6.2.3" evidence="11 12"/>
<dbReference type="Pfam" id="PF03796">
    <property type="entry name" value="DnaB_C"/>
    <property type="match status" value="1"/>
</dbReference>
<dbReference type="GO" id="GO:0003677">
    <property type="term" value="F:DNA binding"/>
    <property type="evidence" value="ECO:0007669"/>
    <property type="project" value="UniProtKB-UniRule"/>
</dbReference>
<evidence type="ECO:0000256" key="10">
    <source>
        <dbReference type="ARBA" id="ARBA00048954"/>
    </source>
</evidence>
<evidence type="ECO:0000313" key="14">
    <source>
        <dbReference type="EMBL" id="OGD92221.1"/>
    </source>
</evidence>
<comment type="similarity">
    <text evidence="1 12">Belongs to the helicase family. DnaB subfamily.</text>
</comment>
<evidence type="ECO:0000256" key="4">
    <source>
        <dbReference type="ARBA" id="ARBA00022741"/>
    </source>
</evidence>
<evidence type="ECO:0000256" key="8">
    <source>
        <dbReference type="ARBA" id="ARBA00023125"/>
    </source>
</evidence>
<evidence type="ECO:0000256" key="1">
    <source>
        <dbReference type="ARBA" id="ARBA00008428"/>
    </source>
</evidence>
<dbReference type="Pfam" id="PF00772">
    <property type="entry name" value="DnaB"/>
    <property type="match status" value="1"/>
</dbReference>
<comment type="catalytic activity">
    <reaction evidence="10 12">
        <text>ATP + H2O = ADP + phosphate + H(+)</text>
        <dbReference type="Rhea" id="RHEA:13065"/>
        <dbReference type="ChEBI" id="CHEBI:15377"/>
        <dbReference type="ChEBI" id="CHEBI:15378"/>
        <dbReference type="ChEBI" id="CHEBI:30616"/>
        <dbReference type="ChEBI" id="CHEBI:43474"/>
        <dbReference type="ChEBI" id="CHEBI:456216"/>
        <dbReference type="EC" id="5.6.2.3"/>
    </reaction>
</comment>
<comment type="caution">
    <text evidence="14">The sequence shown here is derived from an EMBL/GenBank/DDBJ whole genome shotgun (WGS) entry which is preliminary data.</text>
</comment>
<dbReference type="GO" id="GO:0043139">
    <property type="term" value="F:5'-3' DNA helicase activity"/>
    <property type="evidence" value="ECO:0007669"/>
    <property type="project" value="UniProtKB-EC"/>
</dbReference>
<keyword evidence="4 12" id="KW-0547">Nucleotide-binding</keyword>
<dbReference type="Gene3D" id="1.10.860.10">
    <property type="entry name" value="DNAb Helicase, Chain A"/>
    <property type="match status" value="1"/>
</dbReference>
<evidence type="ECO:0000313" key="15">
    <source>
        <dbReference type="Proteomes" id="UP000178492"/>
    </source>
</evidence>
<dbReference type="AlphaFoldDB" id="A0A1F5GK24"/>
<keyword evidence="3 12" id="KW-0235">DNA replication</keyword>
<proteinExistence type="inferred from homology"/>
<dbReference type="GO" id="GO:1990077">
    <property type="term" value="C:primosome complex"/>
    <property type="evidence" value="ECO:0007669"/>
    <property type="project" value="UniProtKB-UniRule"/>
</dbReference>
<keyword evidence="9" id="KW-0413">Isomerase</keyword>
<dbReference type="InterPro" id="IPR007693">
    <property type="entry name" value="DNA_helicase_DnaB-like_N"/>
</dbReference>
<keyword evidence="5 12" id="KW-0378">Hydrolase</keyword>
<dbReference type="SUPFAM" id="SSF52540">
    <property type="entry name" value="P-loop containing nucleoside triphosphate hydrolases"/>
    <property type="match status" value="1"/>
</dbReference>
<dbReference type="EMBL" id="MFBE01000001">
    <property type="protein sequence ID" value="OGD92221.1"/>
    <property type="molecule type" value="Genomic_DNA"/>
</dbReference>
<dbReference type="PANTHER" id="PTHR30153:SF2">
    <property type="entry name" value="REPLICATIVE DNA HELICASE"/>
    <property type="match status" value="1"/>
</dbReference>
<feature type="non-terminal residue" evidence="14">
    <location>
        <position position="1"/>
    </location>
</feature>
<keyword evidence="8 12" id="KW-0238">DNA-binding</keyword>
<evidence type="ECO:0000256" key="7">
    <source>
        <dbReference type="ARBA" id="ARBA00022840"/>
    </source>
</evidence>
<dbReference type="SUPFAM" id="SSF48024">
    <property type="entry name" value="N-terminal domain of DnaB helicase"/>
    <property type="match status" value="1"/>
</dbReference>
<evidence type="ECO:0000256" key="6">
    <source>
        <dbReference type="ARBA" id="ARBA00022806"/>
    </source>
</evidence>
<evidence type="ECO:0000256" key="12">
    <source>
        <dbReference type="RuleBase" id="RU362085"/>
    </source>
</evidence>
<dbReference type="STRING" id="1797715.A3D81_00915"/>
<comment type="function">
    <text evidence="12">The main replicative DNA helicase, it participates in initiation and elongation during chromosome replication. Travels ahead of the DNA replisome, separating dsDNA into templates for DNA synthesis. A processive ATP-dependent 5'-3' DNA helicase it has DNA-dependent ATPase activity.</text>
</comment>